<dbReference type="InParanoid" id="A0A0J6WS04"/>
<dbReference type="InterPro" id="IPR036390">
    <property type="entry name" value="WH_DNA-bd_sf"/>
</dbReference>
<evidence type="ECO:0000256" key="5">
    <source>
        <dbReference type="ARBA" id="ARBA00023125"/>
    </source>
</evidence>
<dbReference type="RefSeq" id="WP_048515515.1">
    <property type="nucleotide sequence ID" value="NZ_FUXD01000068.1"/>
</dbReference>
<dbReference type="PATRIC" id="fig|1122219.3.peg.3208"/>
<keyword evidence="4" id="KW-0805">Transcription regulation</keyword>
<dbReference type="Pfam" id="PF01475">
    <property type="entry name" value="FUR"/>
    <property type="match status" value="1"/>
</dbReference>
<evidence type="ECO:0000256" key="7">
    <source>
        <dbReference type="PIRSR" id="PIRSR602481-1"/>
    </source>
</evidence>
<dbReference type="InterPro" id="IPR036388">
    <property type="entry name" value="WH-like_DNA-bd_sf"/>
</dbReference>
<name>A0A0J6WS04_9FIRM</name>
<feature type="binding site" evidence="7">
    <location>
        <position position="146"/>
    </location>
    <ligand>
        <name>Zn(2+)</name>
        <dbReference type="ChEBI" id="CHEBI:29105"/>
    </ligand>
</feature>
<dbReference type="AlphaFoldDB" id="A0A0J6WS04"/>
<dbReference type="Gene3D" id="1.10.10.10">
    <property type="entry name" value="Winged helix-like DNA-binding domain superfamily/Winged helix DNA-binding domain"/>
    <property type="match status" value="1"/>
</dbReference>
<gene>
    <name evidence="9" type="ORF">AB840_14260</name>
</gene>
<evidence type="ECO:0000256" key="3">
    <source>
        <dbReference type="ARBA" id="ARBA00022833"/>
    </source>
</evidence>
<feature type="binding site" evidence="7">
    <location>
        <position position="99"/>
    </location>
    <ligand>
        <name>Zn(2+)</name>
        <dbReference type="ChEBI" id="CHEBI:29105"/>
    </ligand>
</feature>
<feature type="binding site" evidence="7">
    <location>
        <position position="143"/>
    </location>
    <ligand>
        <name>Zn(2+)</name>
        <dbReference type="ChEBI" id="CHEBI:29105"/>
    </ligand>
</feature>
<evidence type="ECO:0000313" key="10">
    <source>
        <dbReference type="Proteomes" id="UP000036503"/>
    </source>
</evidence>
<keyword evidence="2" id="KW-0678">Repressor</keyword>
<dbReference type="GO" id="GO:0045892">
    <property type="term" value="P:negative regulation of DNA-templated transcription"/>
    <property type="evidence" value="ECO:0007669"/>
    <property type="project" value="TreeGrafter"/>
</dbReference>
<dbReference type="GO" id="GO:0008270">
    <property type="term" value="F:zinc ion binding"/>
    <property type="evidence" value="ECO:0007669"/>
    <property type="project" value="TreeGrafter"/>
</dbReference>
<evidence type="ECO:0008006" key="11">
    <source>
        <dbReference type="Google" id="ProtNLM"/>
    </source>
</evidence>
<keyword evidence="3 7" id="KW-0862">Zinc</keyword>
<comment type="similarity">
    <text evidence="1">Belongs to the Fur family.</text>
</comment>
<feature type="binding site" evidence="7">
    <location>
        <position position="102"/>
    </location>
    <ligand>
        <name>Zn(2+)</name>
        <dbReference type="ChEBI" id="CHEBI:29105"/>
    </ligand>
</feature>
<dbReference type="Gene3D" id="3.30.1490.190">
    <property type="match status" value="1"/>
</dbReference>
<evidence type="ECO:0000256" key="8">
    <source>
        <dbReference type="PIRSR" id="PIRSR602481-2"/>
    </source>
</evidence>
<dbReference type="PANTHER" id="PTHR33202">
    <property type="entry name" value="ZINC UPTAKE REGULATION PROTEIN"/>
    <property type="match status" value="1"/>
</dbReference>
<dbReference type="PANTHER" id="PTHR33202:SF7">
    <property type="entry name" value="FERRIC UPTAKE REGULATION PROTEIN"/>
    <property type="match status" value="1"/>
</dbReference>
<comment type="cofactor">
    <cofactor evidence="8">
        <name>Mn(2+)</name>
        <dbReference type="ChEBI" id="CHEBI:29035"/>
    </cofactor>
    <cofactor evidence="8">
        <name>Fe(2+)</name>
        <dbReference type="ChEBI" id="CHEBI:29033"/>
    </cofactor>
    <text evidence="8">Binds 1 Mn(2+) or Fe(2+) ion per subunit.</text>
</comment>
<sequence length="153" mass="18103">MVLMDTICRIFEANHWHLTKRKRQVLQVLIDHQTECLTVCDIYRYAEKVYPGIGISTVYRNICLYYSLHILRKFSIYNKQNYYELIDPAHTDSHPYYICSQCGRMKGILDREVVEAFCNCKQKMMTDYAFHIESAKLVYYGICEACNTQEKNG</sequence>
<protein>
    <recommendedName>
        <fullName evidence="11">Fur family transcriptional regulator</fullName>
    </recommendedName>
</protein>
<dbReference type="InterPro" id="IPR002481">
    <property type="entry name" value="FUR"/>
</dbReference>
<keyword evidence="10" id="KW-1185">Reference proteome</keyword>
<keyword evidence="8" id="KW-0408">Iron</keyword>
<feature type="binding site" evidence="8">
    <location>
        <position position="115"/>
    </location>
    <ligand>
        <name>Fe cation</name>
        <dbReference type="ChEBI" id="CHEBI:24875"/>
    </ligand>
</feature>
<dbReference type="OrthoDB" id="8659436at2"/>
<evidence type="ECO:0000256" key="6">
    <source>
        <dbReference type="ARBA" id="ARBA00023163"/>
    </source>
</evidence>
<evidence type="ECO:0000313" key="9">
    <source>
        <dbReference type="EMBL" id="KMO85304.1"/>
    </source>
</evidence>
<keyword evidence="6" id="KW-0804">Transcription</keyword>
<dbReference type="Proteomes" id="UP000036503">
    <property type="component" value="Unassembled WGS sequence"/>
</dbReference>
<reference evidence="9 10" key="1">
    <citation type="submission" date="2015-06" db="EMBL/GenBank/DDBJ databases">
        <title>Draft genome sequence of beer spoilage bacterium Megasphaera cerevisiae type strain 20462.</title>
        <authorList>
            <person name="Kutumbaka K."/>
            <person name="Pasmowitz J."/>
            <person name="Mategko J."/>
            <person name="Reyes D."/>
            <person name="Friedrich A."/>
            <person name="Han S."/>
            <person name="Martens-Habbena W."/>
            <person name="Neal-McKinney J."/>
            <person name="Janagama H.K."/>
            <person name="Nadala C."/>
            <person name="Samadpour M."/>
        </authorList>
    </citation>
    <scope>NUCLEOTIDE SEQUENCE [LARGE SCALE GENOMIC DNA]</scope>
    <source>
        <strain evidence="9 10">DSM 20462</strain>
    </source>
</reference>
<dbReference type="GO" id="GO:0003700">
    <property type="term" value="F:DNA-binding transcription factor activity"/>
    <property type="evidence" value="ECO:0007669"/>
    <property type="project" value="InterPro"/>
</dbReference>
<proteinExistence type="inferred from homology"/>
<dbReference type="SUPFAM" id="SSF46785">
    <property type="entry name" value="Winged helix' DNA-binding domain"/>
    <property type="match status" value="1"/>
</dbReference>
<dbReference type="GO" id="GO:0000976">
    <property type="term" value="F:transcription cis-regulatory region binding"/>
    <property type="evidence" value="ECO:0007669"/>
    <property type="project" value="TreeGrafter"/>
</dbReference>
<comment type="caution">
    <text evidence="9">The sequence shown here is derived from an EMBL/GenBank/DDBJ whole genome shotgun (WGS) entry which is preliminary data.</text>
</comment>
<comment type="cofactor">
    <cofactor evidence="7">
        <name>Zn(2+)</name>
        <dbReference type="ChEBI" id="CHEBI:29105"/>
    </cofactor>
    <text evidence="7">Binds 1 zinc ion per subunit.</text>
</comment>
<keyword evidence="5" id="KW-0238">DNA-binding</keyword>
<evidence type="ECO:0000256" key="4">
    <source>
        <dbReference type="ARBA" id="ARBA00023015"/>
    </source>
</evidence>
<evidence type="ECO:0000256" key="1">
    <source>
        <dbReference type="ARBA" id="ARBA00007957"/>
    </source>
</evidence>
<organism evidence="9 10">
    <name type="scientific">Megasphaera cerevisiae DSM 20462</name>
    <dbReference type="NCBI Taxonomy" id="1122219"/>
    <lineage>
        <taxon>Bacteria</taxon>
        <taxon>Bacillati</taxon>
        <taxon>Bacillota</taxon>
        <taxon>Negativicutes</taxon>
        <taxon>Veillonellales</taxon>
        <taxon>Veillonellaceae</taxon>
        <taxon>Megasphaera</taxon>
    </lineage>
</organism>
<dbReference type="EMBL" id="LEKT01000075">
    <property type="protein sequence ID" value="KMO85304.1"/>
    <property type="molecule type" value="Genomic_DNA"/>
</dbReference>
<keyword evidence="7" id="KW-0479">Metal-binding</keyword>
<dbReference type="InterPro" id="IPR043135">
    <property type="entry name" value="Fur_C"/>
</dbReference>
<dbReference type="GO" id="GO:1900376">
    <property type="term" value="P:regulation of secondary metabolite biosynthetic process"/>
    <property type="evidence" value="ECO:0007669"/>
    <property type="project" value="TreeGrafter"/>
</dbReference>
<accession>A0A0J6WS04</accession>
<evidence type="ECO:0000256" key="2">
    <source>
        <dbReference type="ARBA" id="ARBA00022491"/>
    </source>
</evidence>
<dbReference type="STRING" id="39029.BSR42_12635"/>